<evidence type="ECO:0000313" key="1">
    <source>
        <dbReference type="EMBL" id="GAA3876053.1"/>
    </source>
</evidence>
<name>A0ABP7KFM9_9ACTN</name>
<comment type="caution">
    <text evidence="1">The sequence shown here is derived from an EMBL/GenBank/DDBJ whole genome shotgun (WGS) entry which is preliminary data.</text>
</comment>
<protein>
    <submittedName>
        <fullName evidence="1">Uncharacterized protein</fullName>
    </submittedName>
</protein>
<sequence length="77" mass="8452">MTSRLPLQAPPGADTKGCARGYLRAQPRQHLTNCEILQFSISLLPAFPLANRVGGRPAGLVDDVDDLLFPRRGRLVR</sequence>
<organism evidence="1 2">
    <name type="scientific">Streptomyces lannensis</name>
    <dbReference type="NCBI Taxonomy" id="766498"/>
    <lineage>
        <taxon>Bacteria</taxon>
        <taxon>Bacillati</taxon>
        <taxon>Actinomycetota</taxon>
        <taxon>Actinomycetes</taxon>
        <taxon>Kitasatosporales</taxon>
        <taxon>Streptomycetaceae</taxon>
        <taxon>Streptomyces</taxon>
    </lineage>
</organism>
<accession>A0ABP7KFM9</accession>
<dbReference type="Proteomes" id="UP001501563">
    <property type="component" value="Unassembled WGS sequence"/>
</dbReference>
<reference evidence="2" key="1">
    <citation type="journal article" date="2019" name="Int. J. Syst. Evol. Microbiol.">
        <title>The Global Catalogue of Microorganisms (GCM) 10K type strain sequencing project: providing services to taxonomists for standard genome sequencing and annotation.</title>
        <authorList>
            <consortium name="The Broad Institute Genomics Platform"/>
            <consortium name="The Broad Institute Genome Sequencing Center for Infectious Disease"/>
            <person name="Wu L."/>
            <person name="Ma J."/>
        </authorList>
    </citation>
    <scope>NUCLEOTIDE SEQUENCE [LARGE SCALE GENOMIC DNA]</scope>
    <source>
        <strain evidence="2">JCM 16578</strain>
    </source>
</reference>
<keyword evidence="2" id="KW-1185">Reference proteome</keyword>
<evidence type="ECO:0000313" key="2">
    <source>
        <dbReference type="Proteomes" id="UP001501563"/>
    </source>
</evidence>
<dbReference type="EMBL" id="BAAAZA010000013">
    <property type="protein sequence ID" value="GAA3876053.1"/>
    <property type="molecule type" value="Genomic_DNA"/>
</dbReference>
<proteinExistence type="predicted"/>
<gene>
    <name evidence="1" type="ORF">GCM10022207_47480</name>
</gene>